<dbReference type="InParanoid" id="A0A3Q3ES05"/>
<reference evidence="1" key="2">
    <citation type="submission" date="2025-09" db="UniProtKB">
        <authorList>
            <consortium name="Ensembl"/>
        </authorList>
    </citation>
    <scope>IDENTIFICATION</scope>
</reference>
<evidence type="ECO:0000313" key="2">
    <source>
        <dbReference type="Proteomes" id="UP000261660"/>
    </source>
</evidence>
<accession>A0A3Q3ES05</accession>
<evidence type="ECO:0000313" key="1">
    <source>
        <dbReference type="Ensembl" id="ENSLBEP00000010108.1"/>
    </source>
</evidence>
<keyword evidence="2" id="KW-1185">Reference proteome</keyword>
<proteinExistence type="predicted"/>
<sequence length="79" mass="9350">MDGLLIRKFTYTHRHTHIHMYNPPPQMHRRDNLHTAKSYLCICEFLCVCMYGDRERVRERVGFFSPKGTSAINIKLAIL</sequence>
<dbReference type="AlphaFoldDB" id="A0A3Q3ES05"/>
<dbReference type="Ensembl" id="ENSLBET00000010668.1">
    <property type="protein sequence ID" value="ENSLBEP00000010108.1"/>
    <property type="gene ID" value="ENSLBEG00000007832.1"/>
</dbReference>
<reference evidence="1" key="1">
    <citation type="submission" date="2025-08" db="UniProtKB">
        <authorList>
            <consortium name="Ensembl"/>
        </authorList>
    </citation>
    <scope>IDENTIFICATION</scope>
</reference>
<protein>
    <submittedName>
        <fullName evidence="1">Uncharacterized protein</fullName>
    </submittedName>
</protein>
<name>A0A3Q3ES05_9LABR</name>
<dbReference type="Proteomes" id="UP000261660">
    <property type="component" value="Unplaced"/>
</dbReference>
<organism evidence="1 2">
    <name type="scientific">Labrus bergylta</name>
    <name type="common">ballan wrasse</name>
    <dbReference type="NCBI Taxonomy" id="56723"/>
    <lineage>
        <taxon>Eukaryota</taxon>
        <taxon>Metazoa</taxon>
        <taxon>Chordata</taxon>
        <taxon>Craniata</taxon>
        <taxon>Vertebrata</taxon>
        <taxon>Euteleostomi</taxon>
        <taxon>Actinopterygii</taxon>
        <taxon>Neopterygii</taxon>
        <taxon>Teleostei</taxon>
        <taxon>Neoteleostei</taxon>
        <taxon>Acanthomorphata</taxon>
        <taxon>Eupercaria</taxon>
        <taxon>Labriformes</taxon>
        <taxon>Labridae</taxon>
        <taxon>Labrus</taxon>
    </lineage>
</organism>